<keyword evidence="3" id="KW-1185">Reference proteome</keyword>
<evidence type="ECO:0000256" key="1">
    <source>
        <dbReference type="SAM" id="SignalP"/>
    </source>
</evidence>
<accession>A0A7X1E3N6</accession>
<keyword evidence="1" id="KW-0732">Signal</keyword>
<dbReference type="PROSITE" id="PS51257">
    <property type="entry name" value="PROKAR_LIPOPROTEIN"/>
    <property type="match status" value="1"/>
</dbReference>
<reference evidence="2 3" key="1">
    <citation type="submission" date="2020-07" db="EMBL/GenBank/DDBJ databases">
        <authorList>
            <person name="Feng X."/>
        </authorList>
    </citation>
    <scope>NUCLEOTIDE SEQUENCE [LARGE SCALE GENOMIC DNA]</scope>
    <source>
        <strain evidence="2 3">JCM14086</strain>
    </source>
</reference>
<feature type="chain" id="PRO_5031368922" evidence="1">
    <location>
        <begin position="19"/>
        <end position="365"/>
    </location>
</feature>
<feature type="signal peptide" evidence="1">
    <location>
        <begin position="1"/>
        <end position="18"/>
    </location>
</feature>
<gene>
    <name evidence="2" type="ORF">H5P30_05235</name>
</gene>
<evidence type="ECO:0000313" key="2">
    <source>
        <dbReference type="EMBL" id="MBC2601174.1"/>
    </source>
</evidence>
<dbReference type="AlphaFoldDB" id="A0A7X1E3N6"/>
<proteinExistence type="predicted"/>
<comment type="caution">
    <text evidence="2">The sequence shown here is derived from an EMBL/GenBank/DDBJ whole genome shotgun (WGS) entry which is preliminary data.</text>
</comment>
<sequence length="365" mass="39289">MRNALQIALSALCAAALSGCMTMPPSTYQGSANGYNTALQKTADEQLLLNLVRLKYRDTPYFMEASSFTAQFDFNTNASIGGAFPLSGDGTDVLNAGAGVSFSERPTIAFTPLQGEDFVSRLLQPVSFQTISLLFNSGWSIDAVGRMVVQRVNGVDNAPGASGPTPKEAATYVEFNRVSALMFELQKTSMMQLGKGSSGENEGGPALYLPQSGASAEADEIRELLGLDPALNEYPVFAGTASIRQENTGEIIINTRSLLGVFYYLSQGVEAPAEHVKDGWVTRTLNADGSAFDWNQVLLDLFKVQVDSSRPSDAYVSTHYRGNWYSIPNSDLDTKASFTILSQMFALETGDAMSQTPLLTIPISN</sequence>
<dbReference type="RefSeq" id="WP_185691899.1">
    <property type="nucleotide sequence ID" value="NZ_JACHVA010000046.1"/>
</dbReference>
<name>A0A7X1E3N6_9BACT</name>
<protein>
    <submittedName>
        <fullName evidence="2">Uncharacterized protein</fullName>
    </submittedName>
</protein>
<organism evidence="2 3">
    <name type="scientific">Puniceicoccus vermicola</name>
    <dbReference type="NCBI Taxonomy" id="388746"/>
    <lineage>
        <taxon>Bacteria</taxon>
        <taxon>Pseudomonadati</taxon>
        <taxon>Verrucomicrobiota</taxon>
        <taxon>Opitutia</taxon>
        <taxon>Puniceicoccales</taxon>
        <taxon>Puniceicoccaceae</taxon>
        <taxon>Puniceicoccus</taxon>
    </lineage>
</organism>
<evidence type="ECO:0000313" key="3">
    <source>
        <dbReference type="Proteomes" id="UP000525652"/>
    </source>
</evidence>
<dbReference type="EMBL" id="JACHVA010000046">
    <property type="protein sequence ID" value="MBC2601174.1"/>
    <property type="molecule type" value="Genomic_DNA"/>
</dbReference>
<dbReference type="Proteomes" id="UP000525652">
    <property type="component" value="Unassembled WGS sequence"/>
</dbReference>